<evidence type="ECO:0000313" key="3">
    <source>
        <dbReference type="Proteomes" id="UP000887116"/>
    </source>
</evidence>
<dbReference type="EMBL" id="BMAO01015585">
    <property type="protein sequence ID" value="GFR02756.1"/>
    <property type="molecule type" value="Genomic_DNA"/>
</dbReference>
<keyword evidence="1" id="KW-1133">Transmembrane helix</keyword>
<reference evidence="2" key="1">
    <citation type="submission" date="2020-07" db="EMBL/GenBank/DDBJ databases">
        <title>Multicomponent nature underlies the extraordinary mechanical properties of spider dragline silk.</title>
        <authorList>
            <person name="Kono N."/>
            <person name="Nakamura H."/>
            <person name="Mori M."/>
            <person name="Yoshida Y."/>
            <person name="Ohtoshi R."/>
            <person name="Malay A.D."/>
            <person name="Moran D.A.P."/>
            <person name="Tomita M."/>
            <person name="Numata K."/>
            <person name="Arakawa K."/>
        </authorList>
    </citation>
    <scope>NUCLEOTIDE SEQUENCE</scope>
</reference>
<dbReference type="Proteomes" id="UP000887116">
    <property type="component" value="Unassembled WGS sequence"/>
</dbReference>
<accession>A0A8X6L9L8</accession>
<proteinExistence type="predicted"/>
<comment type="caution">
    <text evidence="2">The sequence shown here is derived from an EMBL/GenBank/DDBJ whole genome shotgun (WGS) entry which is preliminary data.</text>
</comment>
<evidence type="ECO:0000256" key="1">
    <source>
        <dbReference type="SAM" id="Phobius"/>
    </source>
</evidence>
<feature type="transmembrane region" description="Helical" evidence="1">
    <location>
        <begin position="21"/>
        <end position="45"/>
    </location>
</feature>
<keyword evidence="3" id="KW-1185">Reference proteome</keyword>
<sequence length="84" mass="9780">DLMKKLKFNQLRGTYAQKLRHRIALGFTMGTLVVACSLGYLLILIKPEPLSWVKNLENPMLYLRKRGYVPLTEMKSDEIVREDL</sequence>
<evidence type="ECO:0000313" key="2">
    <source>
        <dbReference type="EMBL" id="GFR02756.1"/>
    </source>
</evidence>
<gene>
    <name evidence="2" type="primary">NCL1_49268</name>
    <name evidence="2" type="ORF">TNCT_54231</name>
</gene>
<organism evidence="2 3">
    <name type="scientific">Trichonephila clavata</name>
    <name type="common">Joro spider</name>
    <name type="synonym">Nephila clavata</name>
    <dbReference type="NCBI Taxonomy" id="2740835"/>
    <lineage>
        <taxon>Eukaryota</taxon>
        <taxon>Metazoa</taxon>
        <taxon>Ecdysozoa</taxon>
        <taxon>Arthropoda</taxon>
        <taxon>Chelicerata</taxon>
        <taxon>Arachnida</taxon>
        <taxon>Araneae</taxon>
        <taxon>Araneomorphae</taxon>
        <taxon>Entelegynae</taxon>
        <taxon>Araneoidea</taxon>
        <taxon>Nephilidae</taxon>
        <taxon>Trichonephila</taxon>
    </lineage>
</organism>
<feature type="non-terminal residue" evidence="2">
    <location>
        <position position="1"/>
    </location>
</feature>
<dbReference type="AlphaFoldDB" id="A0A8X6L9L8"/>
<keyword evidence="1" id="KW-0472">Membrane</keyword>
<name>A0A8X6L9L8_TRICU</name>
<keyword evidence="1" id="KW-0812">Transmembrane</keyword>
<dbReference type="OrthoDB" id="6423933at2759"/>
<protein>
    <submittedName>
        <fullName evidence="2">Uncharacterized protein</fullName>
    </submittedName>
</protein>